<dbReference type="EMBL" id="SOBT01000010">
    <property type="protein sequence ID" value="TDU26568.1"/>
    <property type="molecule type" value="Genomic_DNA"/>
</dbReference>
<dbReference type="RefSeq" id="WP_133882758.1">
    <property type="nucleotide sequence ID" value="NZ_MWIN01000007.1"/>
</dbReference>
<sequence>MALTLSAIEARVIASLVEKSITTPQYYPLSVNALVSACNQKSARDPLMSLSDGDVGSTLIRLEELRVAKREDQLSRVPKWRHRFHHELLIKEPAMAVLVTLMLRGPQTLSELRSNAMGLGGPSEAAAVQAVLADLSDRAQPLVGALSRQSGQSAQRYTQLISPEAASGYTTGPIEAEPTSALSAGGPSLSERMAALEARVAELEAKLGPLLS</sequence>
<dbReference type="Gene3D" id="1.10.10.10">
    <property type="entry name" value="Winged helix-like DNA-binding domain superfamily/Winged helix DNA-binding domain"/>
    <property type="match status" value="2"/>
</dbReference>
<dbReference type="PANTHER" id="PTHR38768">
    <property type="entry name" value="UPF0502 PROTEIN YCEH"/>
    <property type="match status" value="1"/>
</dbReference>
<dbReference type="InterPro" id="IPR036388">
    <property type="entry name" value="WH-like_DNA-bd_sf"/>
</dbReference>
<accession>A0A4S3K844</accession>
<gene>
    <name evidence="2" type="ORF">DFR24_3597</name>
</gene>
<dbReference type="SUPFAM" id="SSF46785">
    <property type="entry name" value="Winged helix' DNA-binding domain"/>
    <property type="match status" value="2"/>
</dbReference>
<dbReference type="InterPro" id="IPR036390">
    <property type="entry name" value="WH_DNA-bd_sf"/>
</dbReference>
<protein>
    <submittedName>
        <fullName evidence="2">Uncharacterized protein</fullName>
    </submittedName>
</protein>
<dbReference type="OrthoDB" id="9784785at2"/>
<name>A0A4S3K844_9GAMM</name>
<proteinExistence type="predicted"/>
<dbReference type="AlphaFoldDB" id="A0A4S3K844"/>
<keyword evidence="3" id="KW-1185">Reference proteome</keyword>
<feature type="region of interest" description="Disordered" evidence="1">
    <location>
        <begin position="168"/>
        <end position="187"/>
    </location>
</feature>
<organism evidence="2 3">
    <name type="scientific">Panacagrimonas perspica</name>
    <dbReference type="NCBI Taxonomy" id="381431"/>
    <lineage>
        <taxon>Bacteria</taxon>
        <taxon>Pseudomonadati</taxon>
        <taxon>Pseudomonadota</taxon>
        <taxon>Gammaproteobacteria</taxon>
        <taxon>Nevskiales</taxon>
        <taxon>Nevskiaceae</taxon>
        <taxon>Panacagrimonas</taxon>
    </lineage>
</organism>
<reference evidence="2 3" key="1">
    <citation type="submission" date="2019-03" db="EMBL/GenBank/DDBJ databases">
        <title>Genomic Encyclopedia of Type Strains, Phase IV (KMG-IV): sequencing the most valuable type-strain genomes for metagenomic binning, comparative biology and taxonomic classification.</title>
        <authorList>
            <person name="Goeker M."/>
        </authorList>
    </citation>
    <scope>NUCLEOTIDE SEQUENCE [LARGE SCALE GENOMIC DNA]</scope>
    <source>
        <strain evidence="2 3">DSM 26377</strain>
    </source>
</reference>
<dbReference type="InterPro" id="IPR007432">
    <property type="entry name" value="DUF480"/>
</dbReference>
<dbReference type="Pfam" id="PF04337">
    <property type="entry name" value="DUF480"/>
    <property type="match status" value="1"/>
</dbReference>
<comment type="caution">
    <text evidence="2">The sequence shown here is derived from an EMBL/GenBank/DDBJ whole genome shotgun (WGS) entry which is preliminary data.</text>
</comment>
<dbReference type="Proteomes" id="UP000295341">
    <property type="component" value="Unassembled WGS sequence"/>
</dbReference>
<evidence type="ECO:0000313" key="3">
    <source>
        <dbReference type="Proteomes" id="UP000295341"/>
    </source>
</evidence>
<dbReference type="PANTHER" id="PTHR38768:SF1">
    <property type="entry name" value="UPF0502 PROTEIN YCEH"/>
    <property type="match status" value="1"/>
</dbReference>
<evidence type="ECO:0000256" key="1">
    <source>
        <dbReference type="SAM" id="MobiDB-lite"/>
    </source>
</evidence>
<evidence type="ECO:0000313" key="2">
    <source>
        <dbReference type="EMBL" id="TDU26568.1"/>
    </source>
</evidence>